<evidence type="ECO:0000313" key="9">
    <source>
        <dbReference type="EMBL" id="MBP1937887.1"/>
    </source>
</evidence>
<accession>A0ABS4H699</accession>
<dbReference type="Gene3D" id="1.10.10.10">
    <property type="entry name" value="Winged helix-like DNA-binding domain superfamily/Winged helix DNA-binding domain"/>
    <property type="match status" value="1"/>
</dbReference>
<comment type="cofactor">
    <cofactor evidence="1">
        <name>pyridoxal 5'-phosphate</name>
        <dbReference type="ChEBI" id="CHEBI:597326"/>
    </cofactor>
</comment>
<evidence type="ECO:0000256" key="1">
    <source>
        <dbReference type="ARBA" id="ARBA00001933"/>
    </source>
</evidence>
<dbReference type="SMART" id="SM00345">
    <property type="entry name" value="HTH_GNTR"/>
    <property type="match status" value="1"/>
</dbReference>
<evidence type="ECO:0000256" key="4">
    <source>
        <dbReference type="ARBA" id="ARBA00022898"/>
    </source>
</evidence>
<dbReference type="PANTHER" id="PTHR46577">
    <property type="entry name" value="HTH-TYPE TRANSCRIPTIONAL REGULATORY PROTEIN GABR"/>
    <property type="match status" value="1"/>
</dbReference>
<dbReference type="InterPro" id="IPR051446">
    <property type="entry name" value="HTH_trans_reg/aminotransferase"/>
</dbReference>
<evidence type="ECO:0000256" key="3">
    <source>
        <dbReference type="ARBA" id="ARBA00022576"/>
    </source>
</evidence>
<dbReference type="Pfam" id="PF00392">
    <property type="entry name" value="GntR"/>
    <property type="match status" value="1"/>
</dbReference>
<dbReference type="InterPro" id="IPR036390">
    <property type="entry name" value="WH_DNA-bd_sf"/>
</dbReference>
<keyword evidence="10" id="KW-1185">Reference proteome</keyword>
<dbReference type="Gene3D" id="3.40.640.10">
    <property type="entry name" value="Type I PLP-dependent aspartate aminotransferase-like (Major domain)"/>
    <property type="match status" value="1"/>
</dbReference>
<comment type="similarity">
    <text evidence="2">In the C-terminal section; belongs to the class-I pyridoxal-phosphate-dependent aminotransferase family.</text>
</comment>
<feature type="domain" description="HTH gntR-type" evidence="8">
    <location>
        <begin position="17"/>
        <end position="85"/>
    </location>
</feature>
<name>A0ABS4H699_9BACL</name>
<proteinExistence type="inferred from homology"/>
<dbReference type="SUPFAM" id="SSF46785">
    <property type="entry name" value="Winged helix' DNA-binding domain"/>
    <property type="match status" value="1"/>
</dbReference>
<evidence type="ECO:0000256" key="2">
    <source>
        <dbReference type="ARBA" id="ARBA00005384"/>
    </source>
</evidence>
<reference evidence="9 10" key="1">
    <citation type="submission" date="2021-03" db="EMBL/GenBank/DDBJ databases">
        <title>Genomic Encyclopedia of Type Strains, Phase IV (KMG-IV): sequencing the most valuable type-strain genomes for metagenomic binning, comparative biology and taxonomic classification.</title>
        <authorList>
            <person name="Goeker M."/>
        </authorList>
    </citation>
    <scope>NUCLEOTIDE SEQUENCE [LARGE SCALE GENOMIC DNA]</scope>
    <source>
        <strain evidence="9 10">DSM 23491</strain>
    </source>
</reference>
<dbReference type="SUPFAM" id="SSF53383">
    <property type="entry name" value="PLP-dependent transferases"/>
    <property type="match status" value="1"/>
</dbReference>
<dbReference type="InterPro" id="IPR000524">
    <property type="entry name" value="Tscrpt_reg_HTH_GntR"/>
</dbReference>
<dbReference type="Proteomes" id="UP001519273">
    <property type="component" value="Unassembled WGS sequence"/>
</dbReference>
<keyword evidence="4" id="KW-0663">Pyridoxal phosphate</keyword>
<dbReference type="GO" id="GO:0008483">
    <property type="term" value="F:transaminase activity"/>
    <property type="evidence" value="ECO:0007669"/>
    <property type="project" value="UniProtKB-KW"/>
</dbReference>
<dbReference type="Pfam" id="PF00155">
    <property type="entry name" value="Aminotran_1_2"/>
    <property type="match status" value="1"/>
</dbReference>
<keyword evidence="7" id="KW-0804">Transcription</keyword>
<gene>
    <name evidence="9" type="ORF">J2Z20_002804</name>
</gene>
<evidence type="ECO:0000259" key="8">
    <source>
        <dbReference type="PROSITE" id="PS50949"/>
    </source>
</evidence>
<dbReference type="RefSeq" id="WP_209851344.1">
    <property type="nucleotide sequence ID" value="NZ_CBCRVE010000009.1"/>
</dbReference>
<dbReference type="InterPro" id="IPR015421">
    <property type="entry name" value="PyrdxlP-dep_Trfase_major"/>
</dbReference>
<evidence type="ECO:0000313" key="10">
    <source>
        <dbReference type="Proteomes" id="UP001519273"/>
    </source>
</evidence>
<comment type="caution">
    <text evidence="9">The sequence shown here is derived from an EMBL/GenBank/DDBJ whole genome shotgun (WGS) entry which is preliminary data.</text>
</comment>
<keyword evidence="6" id="KW-0238">DNA-binding</keyword>
<dbReference type="PROSITE" id="PS50949">
    <property type="entry name" value="HTH_GNTR"/>
    <property type="match status" value="1"/>
</dbReference>
<evidence type="ECO:0000256" key="6">
    <source>
        <dbReference type="ARBA" id="ARBA00023125"/>
    </source>
</evidence>
<dbReference type="CDD" id="cd00609">
    <property type="entry name" value="AAT_like"/>
    <property type="match status" value="1"/>
</dbReference>
<keyword evidence="5" id="KW-0805">Transcription regulation</keyword>
<protein>
    <submittedName>
        <fullName evidence="9">GntR family transcriptional regulator/MocR family aminotransferase</fullName>
    </submittedName>
</protein>
<dbReference type="InterPro" id="IPR036388">
    <property type="entry name" value="WH-like_DNA-bd_sf"/>
</dbReference>
<evidence type="ECO:0000256" key="5">
    <source>
        <dbReference type="ARBA" id="ARBA00023015"/>
    </source>
</evidence>
<dbReference type="InterPro" id="IPR004839">
    <property type="entry name" value="Aminotransferase_I/II_large"/>
</dbReference>
<dbReference type="CDD" id="cd07377">
    <property type="entry name" value="WHTH_GntR"/>
    <property type="match status" value="1"/>
</dbReference>
<evidence type="ECO:0000256" key="7">
    <source>
        <dbReference type="ARBA" id="ARBA00023163"/>
    </source>
</evidence>
<organism evidence="9 10">
    <name type="scientific">Paenibacillus sediminis</name>
    <dbReference type="NCBI Taxonomy" id="664909"/>
    <lineage>
        <taxon>Bacteria</taxon>
        <taxon>Bacillati</taxon>
        <taxon>Bacillota</taxon>
        <taxon>Bacilli</taxon>
        <taxon>Bacillales</taxon>
        <taxon>Paenibacillaceae</taxon>
        <taxon>Paenibacillus</taxon>
    </lineage>
</organism>
<sequence length="488" mass="55091">MSLDFTLPFQTCLETYHYKYLALYHAFRIAIYDGTLRAGTKLPSSRELAKLYGLSRGSVGQTYEMLMADGYVRSEVGRGTFVTENASSASPNKTAAELTLSAWGERMMKPDSNVIIADDWLQESTKISFIASGASMDHFPYLEWKSALSYAAKEIHLEGQQGHNPAGDYKLRETIASHLRRSRGINAEADQVVLFSGSMQAIALLCQLLLGAGDQAVVEEPGYHGIRRAIYAFGAKAIPAQVNEQGIMPADWEAKVLFVTTSRQFPTGAVLSLQRRRELLAWARRKNAVIIEDDYDSEFRWGGRPIEPLKALDEEDRVIYIGTFSKTMFTDLRIGYAVLPRSLIRPVYLAKGLYDPLPPALLEQRALARFMSRGEYERHLRRMRRVYGARHDLFCTLMKKYASDLFTLLPADAGLHVYTKWRRSAEEYAAFRAAAKQRGLVWRDASLYHTKPAPPAACFNFAHLSEDQIKEGVHLLRQAWQDVQDLAN</sequence>
<dbReference type="PRINTS" id="PR00035">
    <property type="entry name" value="HTHGNTR"/>
</dbReference>
<keyword evidence="3 9" id="KW-0808">Transferase</keyword>
<dbReference type="InterPro" id="IPR015424">
    <property type="entry name" value="PyrdxlP-dep_Trfase"/>
</dbReference>
<keyword evidence="3 9" id="KW-0032">Aminotransferase</keyword>
<dbReference type="PANTHER" id="PTHR46577:SF1">
    <property type="entry name" value="HTH-TYPE TRANSCRIPTIONAL REGULATORY PROTEIN GABR"/>
    <property type="match status" value="1"/>
</dbReference>
<dbReference type="EMBL" id="JAGGKP010000008">
    <property type="protein sequence ID" value="MBP1937887.1"/>
    <property type="molecule type" value="Genomic_DNA"/>
</dbReference>